<gene>
    <name evidence="2" type="ORF">O181_125172</name>
</gene>
<feature type="compositionally biased region" description="Basic residues" evidence="1">
    <location>
        <begin position="120"/>
        <end position="129"/>
    </location>
</feature>
<comment type="caution">
    <text evidence="2">The sequence shown here is derived from an EMBL/GenBank/DDBJ whole genome shotgun (WGS) entry which is preliminary data.</text>
</comment>
<feature type="region of interest" description="Disordered" evidence="1">
    <location>
        <begin position="29"/>
        <end position="149"/>
    </location>
</feature>
<name>A0A9Q3Q766_9BASI</name>
<evidence type="ECO:0000256" key="1">
    <source>
        <dbReference type="SAM" id="MobiDB-lite"/>
    </source>
</evidence>
<accession>A0A9Q3Q766</accession>
<protein>
    <submittedName>
        <fullName evidence="2">Uncharacterized protein</fullName>
    </submittedName>
</protein>
<evidence type="ECO:0000313" key="3">
    <source>
        <dbReference type="Proteomes" id="UP000765509"/>
    </source>
</evidence>
<keyword evidence="3" id="KW-1185">Reference proteome</keyword>
<sequence>MSDLNHFEQGKIETQSQYKSWFMVAKTERMGTSSKSLDRNNELISSSEEVNGPRKYRRPSEGLETHVLQRKSPTDKSWVAKPKYFVRGPEEGVGPREGQQPSGSPSSLHKFQKMESKPQRAIRRARKRQSPSETNLTNRTTELQRRKGKPWKMCSIWQEL</sequence>
<reference evidence="2" key="1">
    <citation type="submission" date="2021-03" db="EMBL/GenBank/DDBJ databases">
        <title>Draft genome sequence of rust myrtle Austropuccinia psidii MF-1, a brazilian biotype.</title>
        <authorList>
            <person name="Quecine M.C."/>
            <person name="Pachon D.M.R."/>
            <person name="Bonatelli M.L."/>
            <person name="Correr F.H."/>
            <person name="Franceschini L.M."/>
            <person name="Leite T.F."/>
            <person name="Margarido G.R.A."/>
            <person name="Almeida C.A."/>
            <person name="Ferrarezi J.A."/>
            <person name="Labate C.A."/>
        </authorList>
    </citation>
    <scope>NUCLEOTIDE SEQUENCE</scope>
    <source>
        <strain evidence="2">MF-1</strain>
    </source>
</reference>
<dbReference type="AlphaFoldDB" id="A0A9Q3Q766"/>
<feature type="compositionally biased region" description="Polar residues" evidence="1">
    <location>
        <begin position="131"/>
        <end position="141"/>
    </location>
</feature>
<dbReference type="EMBL" id="AVOT02120982">
    <property type="protein sequence ID" value="MBW0585457.1"/>
    <property type="molecule type" value="Genomic_DNA"/>
</dbReference>
<dbReference type="Proteomes" id="UP000765509">
    <property type="component" value="Unassembled WGS sequence"/>
</dbReference>
<organism evidence="2 3">
    <name type="scientific">Austropuccinia psidii MF-1</name>
    <dbReference type="NCBI Taxonomy" id="1389203"/>
    <lineage>
        <taxon>Eukaryota</taxon>
        <taxon>Fungi</taxon>
        <taxon>Dikarya</taxon>
        <taxon>Basidiomycota</taxon>
        <taxon>Pucciniomycotina</taxon>
        <taxon>Pucciniomycetes</taxon>
        <taxon>Pucciniales</taxon>
        <taxon>Sphaerophragmiaceae</taxon>
        <taxon>Austropuccinia</taxon>
    </lineage>
</organism>
<proteinExistence type="predicted"/>
<evidence type="ECO:0000313" key="2">
    <source>
        <dbReference type="EMBL" id="MBW0585457.1"/>
    </source>
</evidence>